<dbReference type="EMBL" id="ML143602">
    <property type="protein sequence ID" value="TBU21492.1"/>
    <property type="molecule type" value="Genomic_DNA"/>
</dbReference>
<sequence length="106" mass="12003">MCMCWHTDQDAQRMENHNIKNGAPDERGTSQTRCITRISETHAEASISYSQPRLHRSTSCPNPSSEMAHQRVTAAVVRELRCVATLIVVNNNNRESAFQRPAWTAH</sequence>
<reference evidence="2" key="1">
    <citation type="submission" date="2019-01" db="EMBL/GenBank/DDBJ databases">
        <title>Draft genome sequences of three monokaryotic isolates of the white-rot basidiomycete fungus Dichomitus squalens.</title>
        <authorList>
            <consortium name="DOE Joint Genome Institute"/>
            <person name="Lopez S.C."/>
            <person name="Andreopoulos B."/>
            <person name="Pangilinan J."/>
            <person name="Lipzen A."/>
            <person name="Riley R."/>
            <person name="Ahrendt S."/>
            <person name="Ng V."/>
            <person name="Barry K."/>
            <person name="Daum C."/>
            <person name="Grigoriev I.V."/>
            <person name="Hilden K.S."/>
            <person name="Makela M.R."/>
            <person name="de Vries R.P."/>
        </authorList>
    </citation>
    <scope>NUCLEOTIDE SEQUENCE [LARGE SCALE GENOMIC DNA]</scope>
    <source>
        <strain evidence="2">OM18370.1</strain>
    </source>
</reference>
<accession>A0A4Q9M6N6</accession>
<dbReference type="Proteomes" id="UP000292957">
    <property type="component" value="Unassembled WGS sequence"/>
</dbReference>
<name>A0A4Q9M6N6_9APHY</name>
<evidence type="ECO:0000313" key="2">
    <source>
        <dbReference type="EMBL" id="TBU21492.1"/>
    </source>
</evidence>
<feature type="compositionally biased region" description="Polar residues" evidence="1">
    <location>
        <begin position="47"/>
        <end position="66"/>
    </location>
</feature>
<proteinExistence type="predicted"/>
<evidence type="ECO:0000256" key="1">
    <source>
        <dbReference type="SAM" id="MobiDB-lite"/>
    </source>
</evidence>
<protein>
    <submittedName>
        <fullName evidence="2">Uncharacterized protein</fullName>
    </submittedName>
</protein>
<organism evidence="2">
    <name type="scientific">Dichomitus squalens</name>
    <dbReference type="NCBI Taxonomy" id="114155"/>
    <lineage>
        <taxon>Eukaryota</taxon>
        <taxon>Fungi</taxon>
        <taxon>Dikarya</taxon>
        <taxon>Basidiomycota</taxon>
        <taxon>Agaricomycotina</taxon>
        <taxon>Agaricomycetes</taxon>
        <taxon>Polyporales</taxon>
        <taxon>Polyporaceae</taxon>
        <taxon>Dichomitus</taxon>
    </lineage>
</organism>
<feature type="region of interest" description="Disordered" evidence="1">
    <location>
        <begin position="44"/>
        <end position="66"/>
    </location>
</feature>
<dbReference type="AlphaFoldDB" id="A0A4Q9M6N6"/>
<gene>
    <name evidence="2" type="ORF">BD311DRAFT_229799</name>
</gene>